<dbReference type="PANTHER" id="PTHR34512:SF30">
    <property type="entry name" value="OUTER MEMBRANE PROTEIN ASSEMBLY FACTOR BAMB"/>
    <property type="match status" value="1"/>
</dbReference>
<dbReference type="InterPro" id="IPR015943">
    <property type="entry name" value="WD40/YVTN_repeat-like_dom_sf"/>
</dbReference>
<dbReference type="InterPro" id="IPR002372">
    <property type="entry name" value="PQQ_rpt_dom"/>
</dbReference>
<organism evidence="2 3">
    <name type="scientific">Teichococcus aerophilus</name>
    <dbReference type="NCBI Taxonomy" id="1224513"/>
    <lineage>
        <taxon>Bacteria</taxon>
        <taxon>Pseudomonadati</taxon>
        <taxon>Pseudomonadota</taxon>
        <taxon>Alphaproteobacteria</taxon>
        <taxon>Acetobacterales</taxon>
        <taxon>Roseomonadaceae</taxon>
        <taxon>Roseomonas</taxon>
    </lineage>
</organism>
<sequence>MANGTIWTRRAALLGSAGLLSGCGIFDGIFGSTKQPLPGERRAVLAPRRDLEADSALANAPLNLPAAEARADWPQPGANPGHAPGHAALPASLSEAWRASVGTGSSYRRRITAGPVVAEGTVFAADAYGVVSAFDLARGGRRWRFDTRPEDDSVGAVGGGCTYDNGTLYVASGLGEVLALDPATGQVRWRISPAAPPRGAPTVVGGRIFVPTLDNALVAISTEDGKVLWTYRAQTAPALPLGLPGPAVVDGFVVAGFPSGELVAMRPEDGRVLWTESLAAGRGGLGDISGIRGLPVIDNGRVYANSLGGLSMAVDLRSGRRLWEREIGGSETPLVVGDWVFVLSMDGDMAAIGREDGRVRWLADYNAPPPGKEKNESPANFGPPLLAGGRIILPSSKGEALQIDPSTGEVSGRLRLPGGSTLPAVVAAGTLVMLTDDGNLVAFRGA</sequence>
<dbReference type="EMBL" id="JACTVA010000015">
    <property type="protein sequence ID" value="MBC9207267.1"/>
    <property type="molecule type" value="Genomic_DNA"/>
</dbReference>
<evidence type="ECO:0000313" key="3">
    <source>
        <dbReference type="Proteomes" id="UP000626026"/>
    </source>
</evidence>
<dbReference type="InterPro" id="IPR011047">
    <property type="entry name" value="Quinoprotein_ADH-like_sf"/>
</dbReference>
<feature type="domain" description="Pyrrolo-quinoline quinone repeat" evidence="1">
    <location>
        <begin position="129"/>
        <end position="361"/>
    </location>
</feature>
<keyword evidence="3" id="KW-1185">Reference proteome</keyword>
<evidence type="ECO:0000313" key="2">
    <source>
        <dbReference type="EMBL" id="MBC9207267.1"/>
    </source>
</evidence>
<proteinExistence type="predicted"/>
<accession>A0ABR7RMB2</accession>
<comment type="caution">
    <text evidence="2">The sequence shown here is derived from an EMBL/GenBank/DDBJ whole genome shotgun (WGS) entry which is preliminary data.</text>
</comment>
<dbReference type="Proteomes" id="UP000626026">
    <property type="component" value="Unassembled WGS sequence"/>
</dbReference>
<evidence type="ECO:0000259" key="1">
    <source>
        <dbReference type="Pfam" id="PF13360"/>
    </source>
</evidence>
<reference evidence="2 3" key="1">
    <citation type="journal article" date="2013" name="Int. J. Syst. Evol. Microbiol.">
        <title>Roseomonas aerophila sp. nov., isolated from air.</title>
        <authorList>
            <person name="Kim S.J."/>
            <person name="Weon H.Y."/>
            <person name="Ahn J.H."/>
            <person name="Hong S.B."/>
            <person name="Seok S.J."/>
            <person name="Whang K.S."/>
            <person name="Kwon S.W."/>
        </authorList>
    </citation>
    <scope>NUCLEOTIDE SEQUENCE [LARGE SCALE GENOMIC DNA]</scope>
    <source>
        <strain evidence="2 3">NBRC 108923</strain>
    </source>
</reference>
<dbReference type="RefSeq" id="WP_187784436.1">
    <property type="nucleotide sequence ID" value="NZ_JACTVA010000015.1"/>
</dbReference>
<dbReference type="Gene3D" id="2.130.10.10">
    <property type="entry name" value="YVTN repeat-like/Quinoprotein amine dehydrogenase"/>
    <property type="match status" value="1"/>
</dbReference>
<name>A0ABR7RMB2_9PROT</name>
<dbReference type="Pfam" id="PF13360">
    <property type="entry name" value="PQQ_2"/>
    <property type="match status" value="1"/>
</dbReference>
<dbReference type="SUPFAM" id="SSF50998">
    <property type="entry name" value="Quinoprotein alcohol dehydrogenase-like"/>
    <property type="match status" value="1"/>
</dbReference>
<gene>
    <name evidence="2" type="ORF">IBL26_10505</name>
</gene>
<protein>
    <submittedName>
        <fullName evidence="2">PQQ-binding-like beta-propeller repeat protein</fullName>
    </submittedName>
</protein>
<dbReference type="SMART" id="SM00564">
    <property type="entry name" value="PQQ"/>
    <property type="match status" value="7"/>
</dbReference>
<dbReference type="InterPro" id="IPR018391">
    <property type="entry name" value="PQQ_b-propeller_rpt"/>
</dbReference>
<dbReference type="PANTHER" id="PTHR34512">
    <property type="entry name" value="CELL SURFACE PROTEIN"/>
    <property type="match status" value="1"/>
</dbReference>